<keyword evidence="10" id="KW-1185">Reference proteome</keyword>
<evidence type="ECO:0000259" key="7">
    <source>
        <dbReference type="Pfam" id="PF08281"/>
    </source>
</evidence>
<comment type="caution">
    <text evidence="9">The sequence shown here is derived from an EMBL/GenBank/DDBJ whole genome shotgun (WGS) entry which is preliminary data.</text>
</comment>
<comment type="similarity">
    <text evidence="1">Belongs to the sigma-70 factor family. ECF subfamily.</text>
</comment>
<proteinExistence type="inferred from homology"/>
<dbReference type="Gene3D" id="3.10.450.50">
    <property type="match status" value="1"/>
</dbReference>
<feature type="domain" description="RNA polymerase sigma-70 region 2" evidence="6">
    <location>
        <begin position="7"/>
        <end position="68"/>
    </location>
</feature>
<keyword evidence="4" id="KW-0731">Sigma factor</keyword>
<name>A0ABP3HCG8_9ACTN</name>
<feature type="domain" description="RNA polymerase sigma factor 70 region 4 type 2" evidence="7">
    <location>
        <begin position="106"/>
        <end position="155"/>
    </location>
</feature>
<dbReference type="EMBL" id="BAAABM010000066">
    <property type="protein sequence ID" value="GAA0366271.1"/>
    <property type="molecule type" value="Genomic_DNA"/>
</dbReference>
<dbReference type="SUPFAM" id="SSF54427">
    <property type="entry name" value="NTF2-like"/>
    <property type="match status" value="1"/>
</dbReference>
<dbReference type="PANTHER" id="PTHR30173">
    <property type="entry name" value="SIGMA 19 FACTOR"/>
    <property type="match status" value="1"/>
</dbReference>
<dbReference type="Gene3D" id="1.10.10.10">
    <property type="entry name" value="Winged helix-like DNA-binding domain superfamily/Winged helix DNA-binding domain"/>
    <property type="match status" value="1"/>
</dbReference>
<dbReference type="InterPro" id="IPR032710">
    <property type="entry name" value="NTF2-like_dom_sf"/>
</dbReference>
<dbReference type="InterPro" id="IPR014284">
    <property type="entry name" value="RNA_pol_sigma-70_dom"/>
</dbReference>
<keyword evidence="3" id="KW-0805">Transcription regulation</keyword>
<evidence type="ECO:0000256" key="4">
    <source>
        <dbReference type="ARBA" id="ARBA00023082"/>
    </source>
</evidence>
<dbReference type="InterPro" id="IPR013324">
    <property type="entry name" value="RNA_pol_sigma_r3/r4-like"/>
</dbReference>
<dbReference type="InterPro" id="IPR052704">
    <property type="entry name" value="ECF_Sigma-70_Domain"/>
</dbReference>
<protein>
    <submittedName>
        <fullName evidence="9">RNA polymerase sigma factor SigJ</fullName>
    </submittedName>
</protein>
<dbReference type="PANTHER" id="PTHR30173:SF36">
    <property type="entry name" value="ECF RNA POLYMERASE SIGMA FACTOR SIGJ"/>
    <property type="match status" value="1"/>
</dbReference>
<keyword evidence="5" id="KW-0804">Transcription</keyword>
<dbReference type="InterPro" id="IPR036388">
    <property type="entry name" value="WH-like_DNA-bd_sf"/>
</dbReference>
<comment type="subunit">
    <text evidence="2">Interacts transiently with the RNA polymerase catalytic core formed by RpoA, RpoB, RpoC and RpoZ (2 alpha, 1 beta, 1 beta' and 1 omega subunit) to form the RNA polymerase holoenzyme that can initiate transcription.</text>
</comment>
<dbReference type="Pfam" id="PF08281">
    <property type="entry name" value="Sigma70_r4_2"/>
    <property type="match status" value="1"/>
</dbReference>
<dbReference type="Pfam" id="PF12680">
    <property type="entry name" value="SnoaL_2"/>
    <property type="match status" value="1"/>
</dbReference>
<dbReference type="InterPro" id="IPR007627">
    <property type="entry name" value="RNA_pol_sigma70_r2"/>
</dbReference>
<dbReference type="Gene3D" id="1.10.1740.10">
    <property type="match status" value="1"/>
</dbReference>
<dbReference type="InterPro" id="IPR013249">
    <property type="entry name" value="RNA_pol_sigma70_r4_t2"/>
</dbReference>
<evidence type="ECO:0000256" key="5">
    <source>
        <dbReference type="ARBA" id="ARBA00023163"/>
    </source>
</evidence>
<dbReference type="SUPFAM" id="SSF88946">
    <property type="entry name" value="Sigma2 domain of RNA polymerase sigma factors"/>
    <property type="match status" value="1"/>
</dbReference>
<evidence type="ECO:0000256" key="2">
    <source>
        <dbReference type="ARBA" id="ARBA00011344"/>
    </source>
</evidence>
<evidence type="ECO:0000313" key="10">
    <source>
        <dbReference type="Proteomes" id="UP001501822"/>
    </source>
</evidence>
<evidence type="ECO:0000256" key="1">
    <source>
        <dbReference type="ARBA" id="ARBA00010641"/>
    </source>
</evidence>
<dbReference type="InterPro" id="IPR013325">
    <property type="entry name" value="RNA_pol_sigma_r2"/>
</dbReference>
<evidence type="ECO:0000259" key="6">
    <source>
        <dbReference type="Pfam" id="PF04542"/>
    </source>
</evidence>
<dbReference type="NCBIfam" id="TIGR02957">
    <property type="entry name" value="SigX4"/>
    <property type="match status" value="1"/>
</dbReference>
<sequence length="290" mass="31718">MDKLAEFTENRPRLFGLAYRLLGEATEAEDVLQDAYLRWEASGPVEVPAAWLTKVVTNLCLSRLGSARARREKYVGPWLPEPVLTEDGRLGPLETAEQRESVSLGVLLLLERLTPPERAAFVLREAFGYRHAEIAEVLDVGEAHARQLYRRARAHVSEPRRRFTASTAHREEIVLRFLAAAAEGDLAGLERLLAEDVVVWSDGGGKVTAARRPVLGPSRVARFVAALAADPRAAGLDVTIRTVNGEPAVVFHEAGSLYMVLSFDLDGDRVAALHAVLNPDKLAYAAAQAL</sequence>
<gene>
    <name evidence="9" type="primary">sigJ_6</name>
    <name evidence="9" type="ORF">GCM10010151_65260</name>
</gene>
<dbReference type="NCBIfam" id="NF007214">
    <property type="entry name" value="PRK09636.1"/>
    <property type="match status" value="1"/>
</dbReference>
<dbReference type="RefSeq" id="WP_252799040.1">
    <property type="nucleotide sequence ID" value="NZ_BAAABM010000066.1"/>
</dbReference>
<dbReference type="Pfam" id="PF04542">
    <property type="entry name" value="Sigma70_r2"/>
    <property type="match status" value="1"/>
</dbReference>
<accession>A0ABP3HCG8</accession>
<dbReference type="InterPro" id="IPR037401">
    <property type="entry name" value="SnoaL-like"/>
</dbReference>
<dbReference type="InterPro" id="IPR014303">
    <property type="entry name" value="RNA_pol_sigma-70_ECF"/>
</dbReference>
<evidence type="ECO:0000256" key="3">
    <source>
        <dbReference type="ARBA" id="ARBA00023015"/>
    </source>
</evidence>
<evidence type="ECO:0000259" key="8">
    <source>
        <dbReference type="Pfam" id="PF12680"/>
    </source>
</evidence>
<dbReference type="NCBIfam" id="TIGR02937">
    <property type="entry name" value="sigma70-ECF"/>
    <property type="match status" value="1"/>
</dbReference>
<dbReference type="SUPFAM" id="SSF88659">
    <property type="entry name" value="Sigma3 and sigma4 domains of RNA polymerase sigma factors"/>
    <property type="match status" value="1"/>
</dbReference>
<reference evidence="10" key="1">
    <citation type="journal article" date="2019" name="Int. J. Syst. Evol. Microbiol.">
        <title>The Global Catalogue of Microorganisms (GCM) 10K type strain sequencing project: providing services to taxonomists for standard genome sequencing and annotation.</title>
        <authorList>
            <consortium name="The Broad Institute Genomics Platform"/>
            <consortium name="The Broad Institute Genome Sequencing Center for Infectious Disease"/>
            <person name="Wu L."/>
            <person name="Ma J."/>
        </authorList>
    </citation>
    <scope>NUCLEOTIDE SEQUENCE [LARGE SCALE GENOMIC DNA]</scope>
    <source>
        <strain evidence="10">JCM 3146</strain>
    </source>
</reference>
<evidence type="ECO:0000313" key="9">
    <source>
        <dbReference type="EMBL" id="GAA0366271.1"/>
    </source>
</evidence>
<organism evidence="9 10">
    <name type="scientific">Actinoallomurus spadix</name>
    <dbReference type="NCBI Taxonomy" id="79912"/>
    <lineage>
        <taxon>Bacteria</taxon>
        <taxon>Bacillati</taxon>
        <taxon>Actinomycetota</taxon>
        <taxon>Actinomycetes</taxon>
        <taxon>Streptosporangiales</taxon>
        <taxon>Thermomonosporaceae</taxon>
        <taxon>Actinoallomurus</taxon>
    </lineage>
</organism>
<feature type="domain" description="SnoaL-like" evidence="8">
    <location>
        <begin position="174"/>
        <end position="254"/>
    </location>
</feature>
<dbReference type="Proteomes" id="UP001501822">
    <property type="component" value="Unassembled WGS sequence"/>
</dbReference>